<organism evidence="3 4">
    <name type="scientific">Porites evermanni</name>
    <dbReference type="NCBI Taxonomy" id="104178"/>
    <lineage>
        <taxon>Eukaryota</taxon>
        <taxon>Metazoa</taxon>
        <taxon>Cnidaria</taxon>
        <taxon>Anthozoa</taxon>
        <taxon>Hexacorallia</taxon>
        <taxon>Scleractinia</taxon>
        <taxon>Fungiina</taxon>
        <taxon>Poritidae</taxon>
        <taxon>Porites</taxon>
    </lineage>
</organism>
<dbReference type="Proteomes" id="UP001159427">
    <property type="component" value="Unassembled WGS sequence"/>
</dbReference>
<dbReference type="InterPro" id="IPR036047">
    <property type="entry name" value="F-box-like_dom_sf"/>
</dbReference>
<dbReference type="PANTHER" id="PTHR20933">
    <property type="entry name" value="F-BOX ONLY PROTEIN 33"/>
    <property type="match status" value="1"/>
</dbReference>
<protein>
    <recommendedName>
        <fullName evidence="2">F-box domain-containing protein</fullName>
    </recommendedName>
</protein>
<dbReference type="SUPFAM" id="SSF81383">
    <property type="entry name" value="F-box domain"/>
    <property type="match status" value="1"/>
</dbReference>
<proteinExistence type="predicted"/>
<reference evidence="3 4" key="1">
    <citation type="submission" date="2022-05" db="EMBL/GenBank/DDBJ databases">
        <authorList>
            <consortium name="Genoscope - CEA"/>
            <person name="William W."/>
        </authorList>
    </citation>
    <scope>NUCLEOTIDE SEQUENCE [LARGE SCALE GENOMIC DNA]</scope>
</reference>
<dbReference type="SMART" id="SM00367">
    <property type="entry name" value="LRR_CC"/>
    <property type="match status" value="3"/>
</dbReference>
<dbReference type="PROSITE" id="PS50181">
    <property type="entry name" value="FBOX"/>
    <property type="match status" value="1"/>
</dbReference>
<evidence type="ECO:0000313" key="3">
    <source>
        <dbReference type="EMBL" id="CAH3013937.1"/>
    </source>
</evidence>
<feature type="domain" description="F-box" evidence="2">
    <location>
        <begin position="50"/>
        <end position="96"/>
    </location>
</feature>
<dbReference type="InterPro" id="IPR032675">
    <property type="entry name" value="LRR_dom_sf"/>
</dbReference>
<evidence type="ECO:0000256" key="1">
    <source>
        <dbReference type="ARBA" id="ARBA00022786"/>
    </source>
</evidence>
<dbReference type="PANTHER" id="PTHR20933:SF4">
    <property type="entry name" value="F-BOX INVOLVED IN POLYQ PATHOGENESIS, ISOFORM A"/>
    <property type="match status" value="1"/>
</dbReference>
<dbReference type="SMART" id="SM00256">
    <property type="entry name" value="FBOX"/>
    <property type="match status" value="1"/>
</dbReference>
<dbReference type="SUPFAM" id="SSF52047">
    <property type="entry name" value="RNI-like"/>
    <property type="match status" value="1"/>
</dbReference>
<dbReference type="Pfam" id="PF12937">
    <property type="entry name" value="F-box-like"/>
    <property type="match status" value="1"/>
</dbReference>
<dbReference type="InterPro" id="IPR001810">
    <property type="entry name" value="F-box_dom"/>
</dbReference>
<dbReference type="EMBL" id="CALNXI010000004">
    <property type="protein sequence ID" value="CAH3013937.1"/>
    <property type="molecule type" value="Genomic_DNA"/>
</dbReference>
<accession>A0ABN8LDH1</accession>
<sequence length="467" mass="52679">HQDHISKYIRTGRTMLIADVQFPLKMEVVLNAALTVFTGFFRESKHSAVVAPIFNLDEGTLLKIFSFLSTEDLLRACRVCSLWQKLSYDLLLWKTTDLRRFSTSLVDSEKFQALAVNRLANKTRCLDLSGFLLTEDSLRVLATYCKKLRQLKLKSVTFAVDHKKIHSQEDVLFPRDLECLDIRFSHGNPRVYRAIGKVLSKVKWLGLSDAFFQNLLAQGKMEEAIDSMKHLRKLDVSHCLLLKDSTLALFARCKKLEVLSVRKCCFLSGTFVDDILDSCTNLTTLILDGISLEDETLAEISWRNSCLKHLDLGWCPMVTPKGLKYALPRIARIKTLEYLGLCAIGEGKALNDDILINLGASLSCWRSKQLPVLNVSRSRSLSQDGVDEFSRSCSPVEMLDTTDCPAIKSHSTQVGKEHENDHDHQIFHENNEVVEISGEACGKGKRRKGYVSAVQFANSKFTLETPV</sequence>
<name>A0ABN8LDH1_9CNID</name>
<dbReference type="Gene3D" id="3.80.10.10">
    <property type="entry name" value="Ribonuclease Inhibitor"/>
    <property type="match status" value="1"/>
</dbReference>
<comment type="caution">
    <text evidence="3">The sequence shown here is derived from an EMBL/GenBank/DDBJ whole genome shotgun (WGS) entry which is preliminary data.</text>
</comment>
<keyword evidence="1" id="KW-0833">Ubl conjugation pathway</keyword>
<keyword evidence="4" id="KW-1185">Reference proteome</keyword>
<dbReference type="InterPro" id="IPR006553">
    <property type="entry name" value="Leu-rich_rpt_Cys-con_subtyp"/>
</dbReference>
<dbReference type="InterPro" id="IPR001611">
    <property type="entry name" value="Leu-rich_rpt"/>
</dbReference>
<evidence type="ECO:0000259" key="2">
    <source>
        <dbReference type="PROSITE" id="PS50181"/>
    </source>
</evidence>
<dbReference type="Gene3D" id="1.20.1280.50">
    <property type="match status" value="1"/>
</dbReference>
<feature type="non-terminal residue" evidence="3">
    <location>
        <position position="1"/>
    </location>
</feature>
<evidence type="ECO:0000313" key="4">
    <source>
        <dbReference type="Proteomes" id="UP001159427"/>
    </source>
</evidence>
<dbReference type="Pfam" id="PF13516">
    <property type="entry name" value="LRR_6"/>
    <property type="match status" value="1"/>
</dbReference>
<gene>
    <name evidence="3" type="ORF">PEVE_00028701</name>
</gene>